<protein>
    <submittedName>
        <fullName evidence="2">Dihydrofolate reductase family protein</fullName>
    </submittedName>
</protein>
<sequence length="187" mass="20694">MARLIYQTNVSLDGYIEDERGVFAWLPMDDELFVHYTDLLRSVGTFLYGRRLYESMAIWETDPALAAQSDLMADFAHTWQAASKVVYSTTLATASTADTRLERRFDPAAVRELKATASSDLTVGGANLAAQAFKAGLVDECQLFVWPVAVGGGKPGLPTGVRTDLELLDERRFQNGVLLLRYRPLGQ</sequence>
<organism evidence="2 3">
    <name type="scientific">Plantactinospora siamensis</name>
    <dbReference type="NCBI Taxonomy" id="555372"/>
    <lineage>
        <taxon>Bacteria</taxon>
        <taxon>Bacillati</taxon>
        <taxon>Actinomycetota</taxon>
        <taxon>Actinomycetes</taxon>
        <taxon>Micromonosporales</taxon>
        <taxon>Micromonosporaceae</taxon>
        <taxon>Plantactinospora</taxon>
    </lineage>
</organism>
<gene>
    <name evidence="2" type="ORF">ACFFHU_05355</name>
</gene>
<dbReference type="Gene3D" id="3.40.430.10">
    <property type="entry name" value="Dihydrofolate Reductase, subunit A"/>
    <property type="match status" value="1"/>
</dbReference>
<dbReference type="Pfam" id="PF01872">
    <property type="entry name" value="RibD_C"/>
    <property type="match status" value="1"/>
</dbReference>
<dbReference type="SUPFAM" id="SSF53597">
    <property type="entry name" value="Dihydrofolate reductase-like"/>
    <property type="match status" value="1"/>
</dbReference>
<dbReference type="Proteomes" id="UP001589894">
    <property type="component" value="Unassembled WGS sequence"/>
</dbReference>
<dbReference type="PANTHER" id="PTHR38011:SF11">
    <property type="entry name" value="2,5-DIAMINO-6-RIBOSYLAMINO-4(3H)-PYRIMIDINONE 5'-PHOSPHATE REDUCTASE"/>
    <property type="match status" value="1"/>
</dbReference>
<keyword evidence="3" id="KW-1185">Reference proteome</keyword>
<dbReference type="PANTHER" id="PTHR38011">
    <property type="entry name" value="DIHYDROFOLATE REDUCTASE FAMILY PROTEIN (AFU_ORTHOLOGUE AFUA_8G06820)"/>
    <property type="match status" value="1"/>
</dbReference>
<comment type="caution">
    <text evidence="2">The sequence shown here is derived from an EMBL/GenBank/DDBJ whole genome shotgun (WGS) entry which is preliminary data.</text>
</comment>
<evidence type="ECO:0000313" key="2">
    <source>
        <dbReference type="EMBL" id="MFC0563595.1"/>
    </source>
</evidence>
<accession>A0ABV6NS45</accession>
<evidence type="ECO:0000313" key="3">
    <source>
        <dbReference type="Proteomes" id="UP001589894"/>
    </source>
</evidence>
<dbReference type="InterPro" id="IPR002734">
    <property type="entry name" value="RibDG_C"/>
</dbReference>
<proteinExistence type="predicted"/>
<reference evidence="2 3" key="1">
    <citation type="submission" date="2024-09" db="EMBL/GenBank/DDBJ databases">
        <authorList>
            <person name="Sun Q."/>
            <person name="Mori K."/>
        </authorList>
    </citation>
    <scope>NUCLEOTIDE SEQUENCE [LARGE SCALE GENOMIC DNA]</scope>
    <source>
        <strain evidence="2 3">TBRC 2205</strain>
    </source>
</reference>
<evidence type="ECO:0000259" key="1">
    <source>
        <dbReference type="Pfam" id="PF01872"/>
    </source>
</evidence>
<dbReference type="EMBL" id="JBHLUE010000004">
    <property type="protein sequence ID" value="MFC0563595.1"/>
    <property type="molecule type" value="Genomic_DNA"/>
</dbReference>
<feature type="domain" description="Bacterial bifunctional deaminase-reductase C-terminal" evidence="1">
    <location>
        <begin position="4"/>
        <end position="178"/>
    </location>
</feature>
<dbReference type="InterPro" id="IPR050765">
    <property type="entry name" value="Riboflavin_Biosynth_HTPR"/>
</dbReference>
<dbReference type="RefSeq" id="WP_377336321.1">
    <property type="nucleotide sequence ID" value="NZ_JBHLUE010000004.1"/>
</dbReference>
<name>A0ABV6NS45_9ACTN</name>
<dbReference type="InterPro" id="IPR024072">
    <property type="entry name" value="DHFR-like_dom_sf"/>
</dbReference>